<evidence type="ECO:0000259" key="1">
    <source>
        <dbReference type="Pfam" id="PF00535"/>
    </source>
</evidence>
<dbReference type="EMBL" id="CP017599">
    <property type="protein sequence ID" value="AOW98534.1"/>
    <property type="molecule type" value="Genomic_DNA"/>
</dbReference>
<gene>
    <name evidence="2" type="ORF">BJP34_02915</name>
</gene>
<dbReference type="InterPro" id="IPR029044">
    <property type="entry name" value="Nucleotide-diphossugar_trans"/>
</dbReference>
<dbReference type="Gene3D" id="3.90.550.10">
    <property type="entry name" value="Spore Coat Polysaccharide Biosynthesis Protein SpsA, Chain A"/>
    <property type="match status" value="1"/>
</dbReference>
<dbReference type="InterPro" id="IPR001173">
    <property type="entry name" value="Glyco_trans_2-like"/>
</dbReference>
<dbReference type="AlphaFoldDB" id="A0A1D8TLP7"/>
<proteinExistence type="predicted"/>
<feature type="domain" description="Glycosyltransferase 2-like" evidence="1">
    <location>
        <begin position="29"/>
        <end position="153"/>
    </location>
</feature>
<dbReference type="RefSeq" id="WP_070391041.1">
    <property type="nucleotide sequence ID" value="NZ_CP017599.1"/>
</dbReference>
<reference evidence="3" key="1">
    <citation type="submission" date="2016-10" db="EMBL/GenBank/DDBJ databases">
        <title>Comparative genomics uncovers the prolific and rare metabolic potential of the cyanobacterial genus Moorea.</title>
        <authorList>
            <person name="Leao T."/>
            <person name="Castelao G."/>
            <person name="Korobeynikov A."/>
            <person name="Monroe E.A."/>
            <person name="Podell S."/>
            <person name="Glukhov E."/>
            <person name="Allen E."/>
            <person name="Gerwick W.H."/>
            <person name="Gerwick L."/>
        </authorList>
    </citation>
    <scope>NUCLEOTIDE SEQUENCE [LARGE SCALE GENOMIC DNA]</scope>
    <source>
        <strain evidence="3">PAL-8-15-08-1</strain>
    </source>
</reference>
<protein>
    <recommendedName>
        <fullName evidence="1">Glycosyltransferase 2-like domain-containing protein</fullName>
    </recommendedName>
</protein>
<dbReference type="Proteomes" id="UP000177870">
    <property type="component" value="Chromosome"/>
</dbReference>
<name>A0A1D8TLP7_9CYAN</name>
<dbReference type="InterPro" id="IPR050834">
    <property type="entry name" value="Glycosyltransf_2"/>
</dbReference>
<organism evidence="2 3">
    <name type="scientific">Moorena producens PAL-8-15-08-1</name>
    <dbReference type="NCBI Taxonomy" id="1458985"/>
    <lineage>
        <taxon>Bacteria</taxon>
        <taxon>Bacillati</taxon>
        <taxon>Cyanobacteriota</taxon>
        <taxon>Cyanophyceae</taxon>
        <taxon>Coleofasciculales</taxon>
        <taxon>Coleofasciculaceae</taxon>
        <taxon>Moorena</taxon>
    </lineage>
</organism>
<evidence type="ECO:0000313" key="3">
    <source>
        <dbReference type="Proteomes" id="UP000177870"/>
    </source>
</evidence>
<dbReference type="SUPFAM" id="SSF53448">
    <property type="entry name" value="Nucleotide-diphospho-sugar transferases"/>
    <property type="match status" value="1"/>
</dbReference>
<dbReference type="OrthoDB" id="9812327at2"/>
<dbReference type="PANTHER" id="PTHR43685:SF2">
    <property type="entry name" value="GLYCOSYLTRANSFERASE 2-LIKE DOMAIN-CONTAINING PROTEIN"/>
    <property type="match status" value="1"/>
</dbReference>
<accession>A0A1D8TLP7</accession>
<evidence type="ECO:0000313" key="2">
    <source>
        <dbReference type="EMBL" id="AOW98534.1"/>
    </source>
</evidence>
<dbReference type="PANTHER" id="PTHR43685">
    <property type="entry name" value="GLYCOSYLTRANSFERASE"/>
    <property type="match status" value="1"/>
</dbReference>
<dbReference type="KEGG" id="mpro:BJP34_02915"/>
<sequence>MTFINKLHSTPQNYSDFTVPLNIQASDISIVIPVRNNQEGLDLFLTEFFNTQNPHIYPKEIIIVDNNSRRPITIPQHFQGNNLSIRLLKCSKNDLASARNVGINYAKGDWILFTDSHCLPSESFIEGYLNSINGAIGYAGNVKAWGKDLLSKFYDGQERFIPLTMLEECQISRPESLITANALIWKKALQQIGGFKETIRIPEGADLDLAFRLFQIGQLSYCWQSTVYPNHNKEIPEFIQRFINDQNSKLMVSNLYHI</sequence>
<dbReference type="Pfam" id="PF00535">
    <property type="entry name" value="Glycos_transf_2"/>
    <property type="match status" value="1"/>
</dbReference>